<keyword evidence="2" id="KW-0812">Transmembrane</keyword>
<keyword evidence="4" id="KW-1185">Reference proteome</keyword>
<feature type="transmembrane region" description="Helical" evidence="2">
    <location>
        <begin position="153"/>
        <end position="177"/>
    </location>
</feature>
<accession>A0AA88LMY7</accession>
<keyword evidence="2" id="KW-1133">Transmembrane helix</keyword>
<sequence length="322" mass="35052">NGTGAHAEAEHDAPATATSGEKDIEGESEEKRHSHFLVMILMTSSGSRAEARLKANSSSTIFPSTPFDKLIQSSFIFRFIAVPLSVLRCVFKRRILDAAVTAAHSEEHSHRPSSSSSTSTIHLLPLLCLLDLIGDGMAWPVVGAVLVPLVQPVELVCVILAFLALADVTIAMVVFFSCKKSCPTFMPEPSHFGREVTIVLFLGTAVLLMEGIAFVIYGMLLRHKESGGHELPWSALILAFLALADATIAMVVFFSCKKSCPTFMPEPSHFGREVTIALLPWNRRSAGGQWCSLTSVIQTQREARTEQPAAHPRNQDEVSTCH</sequence>
<evidence type="ECO:0000256" key="1">
    <source>
        <dbReference type="SAM" id="MobiDB-lite"/>
    </source>
</evidence>
<organism evidence="3 4">
    <name type="scientific">Channa striata</name>
    <name type="common">Snakehead murrel</name>
    <name type="synonym">Ophicephalus striatus</name>
    <dbReference type="NCBI Taxonomy" id="64152"/>
    <lineage>
        <taxon>Eukaryota</taxon>
        <taxon>Metazoa</taxon>
        <taxon>Chordata</taxon>
        <taxon>Craniata</taxon>
        <taxon>Vertebrata</taxon>
        <taxon>Euteleostomi</taxon>
        <taxon>Actinopterygii</taxon>
        <taxon>Neopterygii</taxon>
        <taxon>Teleostei</taxon>
        <taxon>Neoteleostei</taxon>
        <taxon>Acanthomorphata</taxon>
        <taxon>Anabantaria</taxon>
        <taxon>Anabantiformes</taxon>
        <taxon>Channoidei</taxon>
        <taxon>Channidae</taxon>
        <taxon>Channa</taxon>
    </lineage>
</organism>
<dbReference type="AlphaFoldDB" id="A0AA88LMY7"/>
<protein>
    <submittedName>
        <fullName evidence="3">Uncharacterized protein</fullName>
    </submittedName>
</protein>
<gene>
    <name evidence="3" type="ORF">Q5P01_000718</name>
</gene>
<keyword evidence="2" id="KW-0472">Membrane</keyword>
<feature type="non-terminal residue" evidence="3">
    <location>
        <position position="1"/>
    </location>
</feature>
<name>A0AA88LMY7_CHASR</name>
<evidence type="ECO:0000313" key="4">
    <source>
        <dbReference type="Proteomes" id="UP001187415"/>
    </source>
</evidence>
<feature type="region of interest" description="Disordered" evidence="1">
    <location>
        <begin position="302"/>
        <end position="322"/>
    </location>
</feature>
<reference evidence="3" key="1">
    <citation type="submission" date="2023-07" db="EMBL/GenBank/DDBJ databases">
        <title>Chromosome-level Genome Assembly of Striped Snakehead (Channa striata).</title>
        <authorList>
            <person name="Liu H."/>
        </authorList>
    </citation>
    <scope>NUCLEOTIDE SEQUENCE</scope>
    <source>
        <strain evidence="3">Gz</strain>
        <tissue evidence="3">Muscle</tissue>
    </source>
</reference>
<evidence type="ECO:0000313" key="3">
    <source>
        <dbReference type="EMBL" id="KAK2813601.1"/>
    </source>
</evidence>
<feature type="transmembrane region" description="Helical" evidence="2">
    <location>
        <begin position="233"/>
        <end position="254"/>
    </location>
</feature>
<comment type="caution">
    <text evidence="3">The sequence shown here is derived from an EMBL/GenBank/DDBJ whole genome shotgun (WGS) entry which is preliminary data.</text>
</comment>
<feature type="compositionally biased region" description="Basic and acidic residues" evidence="1">
    <location>
        <begin position="20"/>
        <end position="30"/>
    </location>
</feature>
<feature type="transmembrane region" description="Helical" evidence="2">
    <location>
        <begin position="123"/>
        <end position="147"/>
    </location>
</feature>
<feature type="region of interest" description="Disordered" evidence="1">
    <location>
        <begin position="1"/>
        <end position="30"/>
    </location>
</feature>
<proteinExistence type="predicted"/>
<evidence type="ECO:0000256" key="2">
    <source>
        <dbReference type="SAM" id="Phobius"/>
    </source>
</evidence>
<dbReference type="EMBL" id="JAUPFM010000080">
    <property type="protein sequence ID" value="KAK2813601.1"/>
    <property type="molecule type" value="Genomic_DNA"/>
</dbReference>
<dbReference type="Proteomes" id="UP001187415">
    <property type="component" value="Unassembled WGS sequence"/>
</dbReference>
<feature type="transmembrane region" description="Helical" evidence="2">
    <location>
        <begin position="198"/>
        <end position="221"/>
    </location>
</feature>